<keyword evidence="4" id="KW-0804">Transcription</keyword>
<dbReference type="PRINTS" id="PR00033">
    <property type="entry name" value="HTHASNC"/>
</dbReference>
<dbReference type="InterPro" id="IPR011991">
    <property type="entry name" value="ArsR-like_HTH"/>
</dbReference>
<evidence type="ECO:0000256" key="3">
    <source>
        <dbReference type="ARBA" id="ARBA00023159"/>
    </source>
</evidence>
<dbReference type="PROSITE" id="PS50956">
    <property type="entry name" value="HTH_ASNC_2"/>
    <property type="match status" value="1"/>
</dbReference>
<evidence type="ECO:0000313" key="8">
    <source>
        <dbReference type="Proteomes" id="UP001595453"/>
    </source>
</evidence>
<evidence type="ECO:0000259" key="6">
    <source>
        <dbReference type="PROSITE" id="PS50956"/>
    </source>
</evidence>
<dbReference type="SMART" id="SM00344">
    <property type="entry name" value="HTH_ASNC"/>
    <property type="match status" value="1"/>
</dbReference>
<dbReference type="PANTHER" id="PTHR30154">
    <property type="entry name" value="LEUCINE-RESPONSIVE REGULATORY PROTEIN"/>
    <property type="match status" value="1"/>
</dbReference>
<dbReference type="Proteomes" id="UP001595453">
    <property type="component" value="Unassembled WGS sequence"/>
</dbReference>
<gene>
    <name evidence="7" type="ORF">ACFOEE_13195</name>
</gene>
<accession>A0ABV7CLI3</accession>
<feature type="domain" description="HTH asnC-type" evidence="6">
    <location>
        <begin position="10"/>
        <end position="71"/>
    </location>
</feature>
<dbReference type="RefSeq" id="WP_377124998.1">
    <property type="nucleotide sequence ID" value="NZ_JBHRSD010000022.1"/>
</dbReference>
<organism evidence="7 8">
    <name type="scientific">Pseudoalteromonas fenneropenaei</name>
    <dbReference type="NCBI Taxonomy" id="1737459"/>
    <lineage>
        <taxon>Bacteria</taxon>
        <taxon>Pseudomonadati</taxon>
        <taxon>Pseudomonadota</taxon>
        <taxon>Gammaproteobacteria</taxon>
        <taxon>Alteromonadales</taxon>
        <taxon>Pseudoalteromonadaceae</taxon>
        <taxon>Pseudoalteromonas</taxon>
    </lineage>
</organism>
<dbReference type="InterPro" id="IPR036390">
    <property type="entry name" value="WH_DNA-bd_sf"/>
</dbReference>
<evidence type="ECO:0000256" key="2">
    <source>
        <dbReference type="ARBA" id="ARBA00023125"/>
    </source>
</evidence>
<dbReference type="InterPro" id="IPR019887">
    <property type="entry name" value="Tscrpt_reg_AsnC/Lrp_C"/>
</dbReference>
<evidence type="ECO:0000256" key="1">
    <source>
        <dbReference type="ARBA" id="ARBA00023015"/>
    </source>
</evidence>
<evidence type="ECO:0000313" key="7">
    <source>
        <dbReference type="EMBL" id="MFC3033478.1"/>
    </source>
</evidence>
<dbReference type="InterPro" id="IPR000485">
    <property type="entry name" value="AsnC-type_HTH_dom"/>
</dbReference>
<dbReference type="InterPro" id="IPR019885">
    <property type="entry name" value="Tscrpt_reg_HTH_AsnC-type_CS"/>
</dbReference>
<sequence length="165" mass="18311">MTTSIKTRVLDRIDLAILDALQKNGRISNVNLAKQVNLSPSPCLDRVKKLEADGYIESYTARLNPAKLGQNLVAHVEVTLNRSTEAVFETFKQHILQVPQVVGCDMVAGGFDYLIKIRVRDMSEYREVLGIIVEIPGVATNHTYMVIEHVKPDLGVQVLMPKKGG</sequence>
<dbReference type="CDD" id="cd00090">
    <property type="entry name" value="HTH_ARSR"/>
    <property type="match status" value="1"/>
</dbReference>
<keyword evidence="8" id="KW-1185">Reference proteome</keyword>
<proteinExistence type="predicted"/>
<name>A0ABV7CLI3_9GAMM</name>
<dbReference type="PROSITE" id="PS00519">
    <property type="entry name" value="HTH_ASNC_1"/>
    <property type="match status" value="1"/>
</dbReference>
<keyword evidence="3" id="KW-0010">Activator</keyword>
<dbReference type="SUPFAM" id="SSF46785">
    <property type="entry name" value="Winged helix' DNA-binding domain"/>
    <property type="match status" value="1"/>
</dbReference>
<dbReference type="InterPro" id="IPR011008">
    <property type="entry name" value="Dimeric_a/b-barrel"/>
</dbReference>
<dbReference type="InterPro" id="IPR019888">
    <property type="entry name" value="Tscrpt_reg_AsnC-like"/>
</dbReference>
<dbReference type="InterPro" id="IPR036388">
    <property type="entry name" value="WH-like_DNA-bd_sf"/>
</dbReference>
<protein>
    <recommendedName>
        <fullName evidence="5">Leucine-responsive regulatory protein</fullName>
    </recommendedName>
</protein>
<dbReference type="EMBL" id="JBHRSD010000022">
    <property type="protein sequence ID" value="MFC3033478.1"/>
    <property type="molecule type" value="Genomic_DNA"/>
</dbReference>
<keyword evidence="2" id="KW-0238">DNA-binding</keyword>
<dbReference type="Pfam" id="PF13412">
    <property type="entry name" value="HTH_24"/>
    <property type="match status" value="1"/>
</dbReference>
<dbReference type="Gene3D" id="3.30.70.920">
    <property type="match status" value="1"/>
</dbReference>
<dbReference type="PANTHER" id="PTHR30154:SF0">
    <property type="entry name" value="LEUCINE-RESPONSIVE REGULATORY PROTEIN"/>
    <property type="match status" value="1"/>
</dbReference>
<keyword evidence="1" id="KW-0805">Transcription regulation</keyword>
<dbReference type="SUPFAM" id="SSF54909">
    <property type="entry name" value="Dimeric alpha+beta barrel"/>
    <property type="match status" value="1"/>
</dbReference>
<dbReference type="Pfam" id="PF01037">
    <property type="entry name" value="AsnC_trans_reg"/>
    <property type="match status" value="1"/>
</dbReference>
<dbReference type="Gene3D" id="1.10.10.10">
    <property type="entry name" value="Winged helix-like DNA-binding domain superfamily/Winged helix DNA-binding domain"/>
    <property type="match status" value="1"/>
</dbReference>
<comment type="caution">
    <text evidence="7">The sequence shown here is derived from an EMBL/GenBank/DDBJ whole genome shotgun (WGS) entry which is preliminary data.</text>
</comment>
<evidence type="ECO:0000256" key="4">
    <source>
        <dbReference type="ARBA" id="ARBA00023163"/>
    </source>
</evidence>
<reference evidence="8" key="1">
    <citation type="journal article" date="2019" name="Int. J. Syst. Evol. Microbiol.">
        <title>The Global Catalogue of Microorganisms (GCM) 10K type strain sequencing project: providing services to taxonomists for standard genome sequencing and annotation.</title>
        <authorList>
            <consortium name="The Broad Institute Genomics Platform"/>
            <consortium name="The Broad Institute Genome Sequencing Center for Infectious Disease"/>
            <person name="Wu L."/>
            <person name="Ma J."/>
        </authorList>
    </citation>
    <scope>NUCLEOTIDE SEQUENCE [LARGE SCALE GENOMIC DNA]</scope>
    <source>
        <strain evidence="8">KCTC 42730</strain>
    </source>
</reference>
<evidence type="ECO:0000256" key="5">
    <source>
        <dbReference type="ARBA" id="ARBA00039227"/>
    </source>
</evidence>